<accession>A0A369APL1</accession>
<organism evidence="3 4">
    <name type="scientific">Extensimonas vulgaris</name>
    <dbReference type="NCBI Taxonomy" id="1031594"/>
    <lineage>
        <taxon>Bacteria</taxon>
        <taxon>Pseudomonadati</taxon>
        <taxon>Pseudomonadota</taxon>
        <taxon>Betaproteobacteria</taxon>
        <taxon>Burkholderiales</taxon>
        <taxon>Comamonadaceae</taxon>
        <taxon>Extensimonas</taxon>
    </lineage>
</organism>
<dbReference type="InterPro" id="IPR000836">
    <property type="entry name" value="PRTase_dom"/>
</dbReference>
<sequence length="251" mass="26479">MAALPALPVVGPGFAAQVARKVYSHLLRRIPSQCAICGAWPAERLCAGCVARFAQPRARCLRCALPVPADVHTCGACLRTPPLLDACHAAVDYGYPWAGVIANFKFHGDPGWAAALAGLLRATPGVEPALDAADRVLPVPLARARLRERGFNQAALLAQQLAAHKTDKHLLLRLRDTPAQSSLPRHERLRNLQGAFAVEPLRAAGLAGQRVVLIDDVLTTGATLDAAAQALRAAGAVHITALVLARTPAAR</sequence>
<evidence type="ECO:0000313" key="3">
    <source>
        <dbReference type="EMBL" id="RCX11055.1"/>
    </source>
</evidence>
<comment type="caution">
    <text evidence="3">The sequence shown here is derived from an EMBL/GenBank/DDBJ whole genome shotgun (WGS) entry which is preliminary data.</text>
</comment>
<evidence type="ECO:0000259" key="2">
    <source>
        <dbReference type="Pfam" id="PF00156"/>
    </source>
</evidence>
<dbReference type="OrthoDB" id="9793412at2"/>
<dbReference type="SUPFAM" id="SSF53271">
    <property type="entry name" value="PRTase-like"/>
    <property type="match status" value="1"/>
</dbReference>
<dbReference type="PANTHER" id="PTHR47505">
    <property type="entry name" value="DNA UTILIZATION PROTEIN YHGH"/>
    <property type="match status" value="1"/>
</dbReference>
<dbReference type="CDD" id="cd06223">
    <property type="entry name" value="PRTases_typeI"/>
    <property type="match status" value="1"/>
</dbReference>
<dbReference type="Pfam" id="PF00156">
    <property type="entry name" value="Pribosyltran"/>
    <property type="match status" value="1"/>
</dbReference>
<protein>
    <submittedName>
        <fullName evidence="3">ComF family protein</fullName>
    </submittedName>
</protein>
<keyword evidence="4" id="KW-1185">Reference proteome</keyword>
<dbReference type="PANTHER" id="PTHR47505:SF1">
    <property type="entry name" value="DNA UTILIZATION PROTEIN YHGH"/>
    <property type="match status" value="1"/>
</dbReference>
<gene>
    <name evidence="3" type="ORF">DFR45_102458</name>
</gene>
<evidence type="ECO:0000256" key="1">
    <source>
        <dbReference type="ARBA" id="ARBA00008007"/>
    </source>
</evidence>
<dbReference type="Gene3D" id="3.40.50.2020">
    <property type="match status" value="1"/>
</dbReference>
<dbReference type="InterPro" id="IPR051910">
    <property type="entry name" value="ComF/GntX_DNA_util-trans"/>
</dbReference>
<comment type="similarity">
    <text evidence="1">Belongs to the ComF/GntX family.</text>
</comment>
<dbReference type="RefSeq" id="WP_114482609.1">
    <property type="nucleotide sequence ID" value="NZ_QPJU01000002.1"/>
</dbReference>
<name>A0A369APL1_9BURK</name>
<proteinExistence type="inferred from homology"/>
<feature type="domain" description="Phosphoribosyltransferase" evidence="2">
    <location>
        <begin position="191"/>
        <end position="249"/>
    </location>
</feature>
<dbReference type="Proteomes" id="UP000252174">
    <property type="component" value="Unassembled WGS sequence"/>
</dbReference>
<evidence type="ECO:0000313" key="4">
    <source>
        <dbReference type="Proteomes" id="UP000252174"/>
    </source>
</evidence>
<reference evidence="3 4" key="1">
    <citation type="submission" date="2018-07" db="EMBL/GenBank/DDBJ databases">
        <title>Genomic Encyclopedia of Type Strains, Phase IV (KMG-IV): sequencing the most valuable type-strain genomes for metagenomic binning, comparative biology and taxonomic classification.</title>
        <authorList>
            <person name="Goeker M."/>
        </authorList>
    </citation>
    <scope>NUCLEOTIDE SEQUENCE [LARGE SCALE GENOMIC DNA]</scope>
    <source>
        <strain evidence="3 4">DSM 100911</strain>
    </source>
</reference>
<dbReference type="InterPro" id="IPR029057">
    <property type="entry name" value="PRTase-like"/>
</dbReference>
<dbReference type="EMBL" id="QPJU01000002">
    <property type="protein sequence ID" value="RCX11055.1"/>
    <property type="molecule type" value="Genomic_DNA"/>
</dbReference>
<dbReference type="AlphaFoldDB" id="A0A369APL1"/>